<accession>A0A8H6B569</accession>
<dbReference type="OrthoDB" id="3557901at2759"/>
<sequence>MPGDKLAIIIMARRIAASNLAYAIGERINQAEFLQSVQDKVKDLSREEEQLYRSQNPSRIRIDVSDFVDMNDGELLEHYTRVNNPTALQKIVPRLSIKRDVTTPMMIAILSTSINFLRTSRDNPSICGCCSDYLPLLHFRISYGSSSLCAKCLRAKLLRQKSLTTTGKCWCGLKHAPEIFIMSDLDDRHRAQRSSDYHRCGC</sequence>
<dbReference type="RefSeq" id="XP_037198332.1">
    <property type="nucleotide sequence ID" value="XM_037336966.1"/>
</dbReference>
<keyword evidence="2" id="KW-1185">Reference proteome</keyword>
<protein>
    <submittedName>
        <fullName evidence="1">Uncharacterized protein</fullName>
    </submittedName>
</protein>
<reference evidence="1 2" key="1">
    <citation type="journal article" date="2020" name="Phytopathology">
        <title>A high-quality genome resource of Botrytis fragariae, a new and rapidly spreading fungal pathogen causing strawberry gray mold in the U.S.A.</title>
        <authorList>
            <person name="Wu Y."/>
            <person name="Saski C.A."/>
            <person name="Schnabel G."/>
            <person name="Xiao S."/>
            <person name="Hu M."/>
        </authorList>
    </citation>
    <scope>NUCLEOTIDE SEQUENCE [LARGE SCALE GENOMIC DNA]</scope>
    <source>
        <strain evidence="1 2">BVB16</strain>
    </source>
</reference>
<dbReference type="Proteomes" id="UP000531561">
    <property type="component" value="Unassembled WGS sequence"/>
</dbReference>
<name>A0A8H6B569_9HELO</name>
<proteinExistence type="predicted"/>
<dbReference type="GeneID" id="59260658"/>
<gene>
    <name evidence="1" type="ORF">Bfra_006597</name>
</gene>
<evidence type="ECO:0000313" key="2">
    <source>
        <dbReference type="Proteomes" id="UP000531561"/>
    </source>
</evidence>
<evidence type="ECO:0000313" key="1">
    <source>
        <dbReference type="EMBL" id="KAF5879388.1"/>
    </source>
</evidence>
<organism evidence="1 2">
    <name type="scientific">Botrytis fragariae</name>
    <dbReference type="NCBI Taxonomy" id="1964551"/>
    <lineage>
        <taxon>Eukaryota</taxon>
        <taxon>Fungi</taxon>
        <taxon>Dikarya</taxon>
        <taxon>Ascomycota</taxon>
        <taxon>Pezizomycotina</taxon>
        <taxon>Leotiomycetes</taxon>
        <taxon>Helotiales</taxon>
        <taxon>Sclerotiniaceae</taxon>
        <taxon>Botrytis</taxon>
    </lineage>
</organism>
<dbReference type="AlphaFoldDB" id="A0A8H6B569"/>
<dbReference type="EMBL" id="JABFCT010000001">
    <property type="protein sequence ID" value="KAF5879388.1"/>
    <property type="molecule type" value="Genomic_DNA"/>
</dbReference>
<comment type="caution">
    <text evidence="1">The sequence shown here is derived from an EMBL/GenBank/DDBJ whole genome shotgun (WGS) entry which is preliminary data.</text>
</comment>